<dbReference type="AlphaFoldDB" id="A0A250KN50"/>
<dbReference type="InterPro" id="IPR008840">
    <property type="entry name" value="Sipho_Gp157"/>
</dbReference>
<evidence type="ECO:0008006" key="3">
    <source>
        <dbReference type="Google" id="ProtNLM"/>
    </source>
</evidence>
<name>A0A250KN50_9GAMM</name>
<sequence length="164" mass="18690">METKLYEIADQYQQALNELMNPDLPPDVVEDTLEALSGEISVKAWNIAAALLHMEGEAELIRQAEERMSRRRRALETRAAGLRRYLKVQLERINIREIRSPQFIIKVKQNPPKVILDDESAVPGAFKREESIIHIDKNGIKQALLAGRTVQGAHLEQETRLDIS</sequence>
<proteinExistence type="predicted"/>
<dbReference type="EMBL" id="AP017928">
    <property type="protein sequence ID" value="BBA33120.1"/>
    <property type="molecule type" value="Genomic_DNA"/>
</dbReference>
<organism evidence="1 2">
    <name type="scientific">Methylocaldum marinum</name>
    <dbReference type="NCBI Taxonomy" id="1432792"/>
    <lineage>
        <taxon>Bacteria</taxon>
        <taxon>Pseudomonadati</taxon>
        <taxon>Pseudomonadota</taxon>
        <taxon>Gammaproteobacteria</taxon>
        <taxon>Methylococcales</taxon>
        <taxon>Methylococcaceae</taxon>
        <taxon>Methylocaldum</taxon>
    </lineage>
</organism>
<evidence type="ECO:0000313" key="1">
    <source>
        <dbReference type="EMBL" id="BBA33120.1"/>
    </source>
</evidence>
<dbReference type="Proteomes" id="UP000266313">
    <property type="component" value="Chromosome"/>
</dbReference>
<gene>
    <name evidence="1" type="ORF">sS8_1158</name>
</gene>
<dbReference type="KEGG" id="mmai:sS8_1158"/>
<dbReference type="Pfam" id="PF05565">
    <property type="entry name" value="Sipho_Gp157"/>
    <property type="match status" value="1"/>
</dbReference>
<keyword evidence="2" id="KW-1185">Reference proteome</keyword>
<evidence type="ECO:0000313" key="2">
    <source>
        <dbReference type="Proteomes" id="UP000266313"/>
    </source>
</evidence>
<dbReference type="RefSeq" id="WP_170160966.1">
    <property type="nucleotide sequence ID" value="NZ_AP017928.1"/>
</dbReference>
<protein>
    <recommendedName>
        <fullName evidence="3">Siphovirus Gp157 family protein</fullName>
    </recommendedName>
</protein>
<reference evidence="1 2" key="1">
    <citation type="submission" date="2016-12" db="EMBL/GenBank/DDBJ databases">
        <title>Genome sequencing of Methylocaldum marinum.</title>
        <authorList>
            <person name="Takeuchi M."/>
            <person name="Kamagata Y."/>
            <person name="Hiraoka S."/>
            <person name="Oshima K."/>
            <person name="Hattori M."/>
            <person name="Iwasaki W."/>
        </authorList>
    </citation>
    <scope>NUCLEOTIDE SEQUENCE [LARGE SCALE GENOMIC DNA]</scope>
    <source>
        <strain evidence="1 2">S8</strain>
    </source>
</reference>
<accession>A0A250KN50</accession>